<sequence>MPPDPPAAANAARPARCRPRPVSFMPLRFLSAPADSVIHFMTGGRVRFRPGAPFYQNHKKRAV</sequence>
<protein>
    <submittedName>
        <fullName evidence="1">Uncharacterized protein</fullName>
    </submittedName>
</protein>
<comment type="caution">
    <text evidence="1">The sequence shown here is derived from an EMBL/GenBank/DDBJ whole genome shotgun (WGS) entry which is preliminary data.</text>
</comment>
<dbReference type="HOGENOM" id="CLU_2877734_0_0_9"/>
<reference evidence="1 2" key="1">
    <citation type="submission" date="2009-01" db="EMBL/GenBank/DDBJ databases">
        <authorList>
            <person name="Fulton L."/>
            <person name="Clifton S."/>
            <person name="Fulton B."/>
            <person name="Xu J."/>
            <person name="Minx P."/>
            <person name="Pepin K.H."/>
            <person name="Johnson M."/>
            <person name="Bhonagiri V."/>
            <person name="Nash W.E."/>
            <person name="Mardis E.R."/>
            <person name="Wilson R.K."/>
        </authorList>
    </citation>
    <scope>NUCLEOTIDE SEQUENCE [LARGE SCALE GENOMIC DNA]</scope>
    <source>
        <strain evidence="1 2">DSM 15981</strain>
    </source>
</reference>
<dbReference type="AlphaFoldDB" id="C0D423"/>
<evidence type="ECO:0000313" key="2">
    <source>
        <dbReference type="Proteomes" id="UP000004756"/>
    </source>
</evidence>
<reference evidence="1 2" key="2">
    <citation type="submission" date="2009-02" db="EMBL/GenBank/DDBJ databases">
        <title>Draft genome sequence of Clostridium asparagiforme (DSM 15981).</title>
        <authorList>
            <person name="Sudarsanam P."/>
            <person name="Ley R."/>
            <person name="Guruge J."/>
            <person name="Turnbaugh P.J."/>
            <person name="Mahowald M."/>
            <person name="Liep D."/>
            <person name="Gordon J."/>
        </authorList>
    </citation>
    <scope>NUCLEOTIDE SEQUENCE [LARGE SCALE GENOMIC DNA]</scope>
    <source>
        <strain evidence="1 2">DSM 15981</strain>
    </source>
</reference>
<gene>
    <name evidence="1" type="ORF">CLOSTASPAR_04015</name>
</gene>
<proteinExistence type="predicted"/>
<organism evidence="1 2">
    <name type="scientific">[Clostridium] asparagiforme DSM 15981</name>
    <dbReference type="NCBI Taxonomy" id="518636"/>
    <lineage>
        <taxon>Bacteria</taxon>
        <taxon>Bacillati</taxon>
        <taxon>Bacillota</taxon>
        <taxon>Clostridia</taxon>
        <taxon>Lachnospirales</taxon>
        <taxon>Lachnospiraceae</taxon>
        <taxon>Enterocloster</taxon>
    </lineage>
</organism>
<dbReference type="Proteomes" id="UP000004756">
    <property type="component" value="Unassembled WGS sequence"/>
</dbReference>
<name>C0D423_9FIRM</name>
<dbReference type="EMBL" id="ACCJ01000322">
    <property type="protein sequence ID" value="EEG53935.1"/>
    <property type="molecule type" value="Genomic_DNA"/>
</dbReference>
<accession>C0D423</accession>
<keyword evidence="2" id="KW-1185">Reference proteome</keyword>
<evidence type="ECO:0000313" key="1">
    <source>
        <dbReference type="EMBL" id="EEG53935.1"/>
    </source>
</evidence>